<sequence length="721" mass="82379">MGRTVTYAIAFTKSSPFSHEIKQQKTQRKAFLQDGNVHAAAKTSLEIADLLIAQCDEIDPDMSPEQQEKEIESYLLEAFQYCEKARKPLTLAKDTMGLSKHDPDESKFTDFDHARLYYFKERTVLDTLTSDDYDKDGKILADLIRSNNFNLGVIETKFPDTEQKAEEYLITALRQAKTLCDPENEKKTWWELGNALRKRGILDRVLQCQEKELLLIRRHGFDTDEIPCLVEHVKTHLELGNYKKCFEGCKEIKDIEDTDGDGVGSATLDLVNRTQALLNEIAKLSPGLDELTIIGRARLHLELGKLKSQMHYGAAMIRSALTWANTALADMRGREDINVELQMLRIDLMQLKANCQWDLRETPVPELVELNNDILSCIRTYVADARDRVDLLRLVYERFIRIYNYYEQPDESERWRQVMIDTEKEYEALEATDDSTTDELEYNGDLSLKDHKTASAASRAFMTVRVNVPLENKEEIMLIPCRKGRATVEWLMEETAKRAWDNYGTEPNITFMRLKEATLYPDDLIADVIHDTDSTISAVVNGFKRKMLSDHYENICKRMKIPMNQSVVESLKSQGQNILSLRTAALFYDRVLILHELLTHAQFLTHLDLSRSLLCDEDLDAILNGTKLPPHINLSDNRLTAKTLEKLCQQCLSGIESLSLAFNPLGPSILECMTIIAKGSNLKNLDLEGSQVGNIFEVEEILQKFDQCEDSKLANPSKTRT</sequence>
<keyword evidence="3" id="KW-0539">Nucleus</keyword>
<dbReference type="InterPro" id="IPR052311">
    <property type="entry name" value="MMS22L-TONSL_complex_comp"/>
</dbReference>
<keyword evidence="5" id="KW-1185">Reference proteome</keyword>
<dbReference type="OrthoDB" id="78308at2759"/>
<organism evidence="4 5">
    <name type="scientific">Apophysomyces ossiformis</name>
    <dbReference type="NCBI Taxonomy" id="679940"/>
    <lineage>
        <taxon>Eukaryota</taxon>
        <taxon>Fungi</taxon>
        <taxon>Fungi incertae sedis</taxon>
        <taxon>Mucoromycota</taxon>
        <taxon>Mucoromycotina</taxon>
        <taxon>Mucoromycetes</taxon>
        <taxon>Mucorales</taxon>
        <taxon>Mucorineae</taxon>
        <taxon>Mucoraceae</taxon>
        <taxon>Apophysomyces</taxon>
    </lineage>
</organism>
<dbReference type="PANTHER" id="PTHR46358:SF1">
    <property type="entry name" value="TONSOKU-LIKE PROTEIN"/>
    <property type="match status" value="1"/>
</dbReference>
<evidence type="ECO:0000256" key="3">
    <source>
        <dbReference type="ARBA" id="ARBA00023242"/>
    </source>
</evidence>
<dbReference type="AlphaFoldDB" id="A0A8H7BQJ7"/>
<evidence type="ECO:0000313" key="4">
    <source>
        <dbReference type="EMBL" id="KAF7727965.1"/>
    </source>
</evidence>
<dbReference type="Gene3D" id="1.25.40.10">
    <property type="entry name" value="Tetratricopeptide repeat domain"/>
    <property type="match status" value="1"/>
</dbReference>
<dbReference type="GO" id="GO:0043596">
    <property type="term" value="C:nuclear replication fork"/>
    <property type="evidence" value="ECO:0007669"/>
    <property type="project" value="TreeGrafter"/>
</dbReference>
<comment type="subcellular location">
    <subcellularLocation>
        <location evidence="1">Nucleus</location>
    </subcellularLocation>
</comment>
<protein>
    <submittedName>
        <fullName evidence="4">Uncharacterized protein</fullName>
    </submittedName>
</protein>
<keyword evidence="2" id="KW-0677">Repeat</keyword>
<evidence type="ECO:0000313" key="5">
    <source>
        <dbReference type="Proteomes" id="UP000605846"/>
    </source>
</evidence>
<name>A0A8H7BQJ7_9FUNG</name>
<dbReference type="SUPFAM" id="SSF52047">
    <property type="entry name" value="RNI-like"/>
    <property type="match status" value="1"/>
</dbReference>
<reference evidence="4" key="1">
    <citation type="submission" date="2020-01" db="EMBL/GenBank/DDBJ databases">
        <title>Genome Sequencing of Three Apophysomyces-Like Fungal Strains Confirms a Novel Fungal Genus in the Mucoromycota with divergent Burkholderia-like Endosymbiotic Bacteria.</title>
        <authorList>
            <person name="Stajich J.E."/>
            <person name="Macias A.M."/>
            <person name="Carter-House D."/>
            <person name="Lovett B."/>
            <person name="Kasson L.R."/>
            <person name="Berry K."/>
            <person name="Grigoriev I."/>
            <person name="Chang Y."/>
            <person name="Spatafora J."/>
            <person name="Kasson M.T."/>
        </authorList>
    </citation>
    <scope>NUCLEOTIDE SEQUENCE</scope>
    <source>
        <strain evidence="4">NRRL A-21654</strain>
    </source>
</reference>
<gene>
    <name evidence="4" type="ORF">EC973_006853</name>
</gene>
<evidence type="ECO:0000256" key="2">
    <source>
        <dbReference type="ARBA" id="ARBA00022737"/>
    </source>
</evidence>
<dbReference type="EMBL" id="JABAYA010000046">
    <property type="protein sequence ID" value="KAF7727965.1"/>
    <property type="molecule type" value="Genomic_DNA"/>
</dbReference>
<accession>A0A8H7BQJ7</accession>
<dbReference type="GO" id="GO:0000724">
    <property type="term" value="P:double-strand break repair via homologous recombination"/>
    <property type="evidence" value="ECO:0007669"/>
    <property type="project" value="TreeGrafter"/>
</dbReference>
<evidence type="ECO:0000256" key="1">
    <source>
        <dbReference type="ARBA" id="ARBA00004123"/>
    </source>
</evidence>
<dbReference type="Gene3D" id="3.80.10.10">
    <property type="entry name" value="Ribonuclease Inhibitor"/>
    <property type="match status" value="1"/>
</dbReference>
<dbReference type="InterPro" id="IPR032675">
    <property type="entry name" value="LRR_dom_sf"/>
</dbReference>
<dbReference type="Gene3D" id="3.10.20.90">
    <property type="entry name" value="Phosphatidylinositol 3-kinase Catalytic Subunit, Chain A, domain 1"/>
    <property type="match status" value="1"/>
</dbReference>
<comment type="caution">
    <text evidence="4">The sequence shown here is derived from an EMBL/GenBank/DDBJ whole genome shotgun (WGS) entry which is preliminary data.</text>
</comment>
<proteinExistence type="predicted"/>
<dbReference type="PANTHER" id="PTHR46358">
    <property type="entry name" value="TONSOKU-LIKE PROTEIN"/>
    <property type="match status" value="1"/>
</dbReference>
<dbReference type="InterPro" id="IPR011990">
    <property type="entry name" value="TPR-like_helical_dom_sf"/>
</dbReference>
<dbReference type="SUPFAM" id="SSF48452">
    <property type="entry name" value="TPR-like"/>
    <property type="match status" value="1"/>
</dbReference>
<dbReference type="Proteomes" id="UP000605846">
    <property type="component" value="Unassembled WGS sequence"/>
</dbReference>
<dbReference type="GO" id="GO:0031297">
    <property type="term" value="P:replication fork processing"/>
    <property type="evidence" value="ECO:0007669"/>
    <property type="project" value="TreeGrafter"/>
</dbReference>